<dbReference type="EMBL" id="JAPDMQ010000295">
    <property type="protein sequence ID" value="KAK0527834.1"/>
    <property type="molecule type" value="Genomic_DNA"/>
</dbReference>
<dbReference type="Gene3D" id="3.40.50.1240">
    <property type="entry name" value="Phosphoglycerate mutase-like"/>
    <property type="match status" value="1"/>
</dbReference>
<gene>
    <name evidence="3" type="ORF">OC842_004743</name>
</gene>
<evidence type="ECO:0000313" key="3">
    <source>
        <dbReference type="EMBL" id="KAK0527834.1"/>
    </source>
</evidence>
<name>A0AAN6GBH6_9BASI</name>
<evidence type="ECO:0008006" key="5">
    <source>
        <dbReference type="Google" id="ProtNLM"/>
    </source>
</evidence>
<comment type="caution">
    <text evidence="3">The sequence shown here is derived from an EMBL/GenBank/DDBJ whole genome shotgun (WGS) entry which is preliminary data.</text>
</comment>
<accession>A0AAN6GBH6</accession>
<dbReference type="InterPro" id="IPR029033">
    <property type="entry name" value="His_PPase_superfam"/>
</dbReference>
<reference evidence="3" key="1">
    <citation type="journal article" date="2023" name="PhytoFront">
        <title>Draft Genome Resources of Seven Strains of Tilletia horrida, Causal Agent of Kernel Smut of Rice.</title>
        <authorList>
            <person name="Khanal S."/>
            <person name="Antony Babu S."/>
            <person name="Zhou X.G."/>
        </authorList>
    </citation>
    <scope>NUCLEOTIDE SEQUENCE</scope>
    <source>
        <strain evidence="3">TX3</strain>
    </source>
</reference>
<feature type="compositionally biased region" description="Low complexity" evidence="1">
    <location>
        <begin position="73"/>
        <end position="93"/>
    </location>
</feature>
<feature type="region of interest" description="Disordered" evidence="1">
    <location>
        <begin position="64"/>
        <end position="95"/>
    </location>
</feature>
<evidence type="ECO:0000256" key="1">
    <source>
        <dbReference type="SAM" id="MobiDB-lite"/>
    </source>
</evidence>
<sequence>MMKSRSFLIALLVLALGLAIAAASASSSRSSSPHAYLADTAGRPAAILDSSPDLAAQHAFSFSDEDDNDTLEQQQQQQQQQENTPSSPASSSSTHRPGRIILIRHGEKQKGGGKGLAPKGKLRAQCLKHVFGRGEYKVDYIMAQAYKPDGRRSRPYQTVKPLADHLGIHVDLHCEREQADCVARRALAAVDQGKTVLICWQHKALSDIARAFGVHGLRYPPSRSDILFQLSHRGKVSAIRSEECSGLDDDFRGWHGSKKMRPEDKLVDDESWAPGMGEHHLAARDDADDGAVQSVMDSEARAEADREAEVLLANYDLDELADIFAPVHINSDSDD</sequence>
<evidence type="ECO:0000313" key="4">
    <source>
        <dbReference type="Proteomes" id="UP001176521"/>
    </source>
</evidence>
<evidence type="ECO:0000256" key="2">
    <source>
        <dbReference type="SAM" id="SignalP"/>
    </source>
</evidence>
<keyword evidence="2" id="KW-0732">Signal</keyword>
<dbReference type="Proteomes" id="UP001176521">
    <property type="component" value="Unassembled WGS sequence"/>
</dbReference>
<feature type="chain" id="PRO_5042875258" description="Phosphoglycerate mutase family protein" evidence="2">
    <location>
        <begin position="26"/>
        <end position="335"/>
    </location>
</feature>
<keyword evidence="4" id="KW-1185">Reference proteome</keyword>
<protein>
    <recommendedName>
        <fullName evidence="5">Phosphoglycerate mutase family protein</fullName>
    </recommendedName>
</protein>
<dbReference type="AlphaFoldDB" id="A0AAN6GBH6"/>
<feature type="signal peptide" evidence="2">
    <location>
        <begin position="1"/>
        <end position="25"/>
    </location>
</feature>
<proteinExistence type="predicted"/>
<organism evidence="3 4">
    <name type="scientific">Tilletia horrida</name>
    <dbReference type="NCBI Taxonomy" id="155126"/>
    <lineage>
        <taxon>Eukaryota</taxon>
        <taxon>Fungi</taxon>
        <taxon>Dikarya</taxon>
        <taxon>Basidiomycota</taxon>
        <taxon>Ustilaginomycotina</taxon>
        <taxon>Exobasidiomycetes</taxon>
        <taxon>Tilletiales</taxon>
        <taxon>Tilletiaceae</taxon>
        <taxon>Tilletia</taxon>
    </lineage>
</organism>